<evidence type="ECO:0000256" key="1">
    <source>
        <dbReference type="SAM" id="MobiDB-lite"/>
    </source>
</evidence>
<name>A0A239H8D7_9PSED</name>
<feature type="compositionally biased region" description="Basic and acidic residues" evidence="1">
    <location>
        <begin position="118"/>
        <end position="151"/>
    </location>
</feature>
<keyword evidence="4" id="KW-1185">Reference proteome</keyword>
<dbReference type="RefSeq" id="WP_089360580.1">
    <property type="nucleotide sequence ID" value="NZ_FZOG01000004.1"/>
</dbReference>
<dbReference type="InterPro" id="IPR021253">
    <property type="entry name" value="ZrgA-like"/>
</dbReference>
<dbReference type="Pfam" id="PF10986">
    <property type="entry name" value="ZrgA"/>
    <property type="match status" value="1"/>
</dbReference>
<protein>
    <recommendedName>
        <fullName evidence="5">Zinc-binding protein</fullName>
    </recommendedName>
</protein>
<accession>A0A239H8D7</accession>
<sequence length="207" mass="22808">MRRVLLALPFALLPLAAMAHDHDHDHDHAEHASLGAHEHGVAQLNVALDGNTLEIELESPAMNLVGFEHAPSSDADKAAISQARSQLEKPLALFSLNTGDCSLSSKELESPLFSGAHAESEHEHEHEAGEHEHEHEAGEHEHEHEHEHSEIHAHYSFNCKQPQALQQLELAQLFKQFPATHKIQLQLIGPNGQQGAELTPEQSSAKF</sequence>
<evidence type="ECO:0000256" key="2">
    <source>
        <dbReference type="SAM" id="SignalP"/>
    </source>
</evidence>
<evidence type="ECO:0008006" key="5">
    <source>
        <dbReference type="Google" id="ProtNLM"/>
    </source>
</evidence>
<feature type="signal peptide" evidence="2">
    <location>
        <begin position="1"/>
        <end position="19"/>
    </location>
</feature>
<dbReference type="EMBL" id="FZOG01000004">
    <property type="protein sequence ID" value="SNS77431.1"/>
    <property type="molecule type" value="Genomic_DNA"/>
</dbReference>
<reference evidence="4" key="1">
    <citation type="submission" date="2017-06" db="EMBL/GenBank/DDBJ databases">
        <authorList>
            <person name="Varghese N."/>
            <person name="Submissions S."/>
        </authorList>
    </citation>
    <scope>NUCLEOTIDE SEQUENCE [LARGE SCALE GENOMIC DNA]</scope>
    <source>
        <strain evidence="4">CIP 108523</strain>
    </source>
</reference>
<evidence type="ECO:0000313" key="3">
    <source>
        <dbReference type="EMBL" id="SNS77431.1"/>
    </source>
</evidence>
<gene>
    <name evidence="3" type="ORF">SAMN05216255_3335</name>
</gene>
<dbReference type="Proteomes" id="UP000242915">
    <property type="component" value="Unassembled WGS sequence"/>
</dbReference>
<organism evidence="3 4">
    <name type="scientific">Pseudomonas segetis</name>
    <dbReference type="NCBI Taxonomy" id="298908"/>
    <lineage>
        <taxon>Bacteria</taxon>
        <taxon>Pseudomonadati</taxon>
        <taxon>Pseudomonadota</taxon>
        <taxon>Gammaproteobacteria</taxon>
        <taxon>Pseudomonadales</taxon>
        <taxon>Pseudomonadaceae</taxon>
        <taxon>Pseudomonas</taxon>
    </lineage>
</organism>
<proteinExistence type="predicted"/>
<evidence type="ECO:0000313" key="4">
    <source>
        <dbReference type="Proteomes" id="UP000242915"/>
    </source>
</evidence>
<dbReference type="AlphaFoldDB" id="A0A239H8D7"/>
<feature type="chain" id="PRO_5012669841" description="Zinc-binding protein" evidence="2">
    <location>
        <begin position="20"/>
        <end position="207"/>
    </location>
</feature>
<feature type="region of interest" description="Disordered" evidence="1">
    <location>
        <begin position="110"/>
        <end position="151"/>
    </location>
</feature>
<keyword evidence="2" id="KW-0732">Signal</keyword>